<dbReference type="KEGG" id="slan:GV829_00055"/>
<accession>A0A6M4APS4</accession>
<evidence type="ECO:0000256" key="1">
    <source>
        <dbReference type="SAM" id="MobiDB-lite"/>
    </source>
</evidence>
<feature type="region of interest" description="Disordered" evidence="1">
    <location>
        <begin position="62"/>
        <end position="83"/>
    </location>
</feature>
<dbReference type="EMBL" id="CP053015">
    <property type="protein sequence ID" value="QJQ31044.1"/>
    <property type="molecule type" value="Genomic_DNA"/>
</dbReference>
<dbReference type="Proteomes" id="UP000503018">
    <property type="component" value="Chromosome"/>
</dbReference>
<proteinExistence type="predicted"/>
<evidence type="ECO:0000313" key="4">
    <source>
        <dbReference type="Proteomes" id="UP000503018"/>
    </source>
</evidence>
<organism evidence="3 4">
    <name type="scientific">Sphingomonas lacunae</name>
    <dbReference type="NCBI Taxonomy" id="2698828"/>
    <lineage>
        <taxon>Bacteria</taxon>
        <taxon>Pseudomonadati</taxon>
        <taxon>Pseudomonadota</taxon>
        <taxon>Alphaproteobacteria</taxon>
        <taxon>Sphingomonadales</taxon>
        <taxon>Sphingomonadaceae</taxon>
        <taxon>Sphingomonas</taxon>
    </lineage>
</organism>
<name>A0A6M4APS4_9SPHN</name>
<keyword evidence="4" id="KW-1185">Reference proteome</keyword>
<keyword evidence="2" id="KW-0732">Signal</keyword>
<dbReference type="RefSeq" id="WP_169943255.1">
    <property type="nucleotide sequence ID" value="NZ_CP053015.1"/>
</dbReference>
<evidence type="ECO:0000313" key="3">
    <source>
        <dbReference type="EMBL" id="QJQ31044.1"/>
    </source>
</evidence>
<evidence type="ECO:0000256" key="2">
    <source>
        <dbReference type="SAM" id="SignalP"/>
    </source>
</evidence>
<feature type="chain" id="PRO_5026854787" evidence="2">
    <location>
        <begin position="24"/>
        <end position="83"/>
    </location>
</feature>
<reference evidence="3 4" key="1">
    <citation type="submission" date="2020-01" db="EMBL/GenBank/DDBJ databases">
        <title>Sphingomonas sp. strain CSW-10.</title>
        <authorList>
            <person name="Chen W.-M."/>
        </authorList>
    </citation>
    <scope>NUCLEOTIDE SEQUENCE [LARGE SCALE GENOMIC DNA]</scope>
    <source>
        <strain evidence="3 4">CSW-10</strain>
    </source>
</reference>
<gene>
    <name evidence="3" type="ORF">GV829_00055</name>
</gene>
<dbReference type="AlphaFoldDB" id="A0A6M4APS4"/>
<feature type="signal peptide" evidence="2">
    <location>
        <begin position="1"/>
        <end position="23"/>
    </location>
</feature>
<sequence length="83" mass="8441">MTRVWPSLIGALALATPNVPAVAGGISVTVCGLPGQSITIPLNSPPMRPDHGCCKGACHAGCERKPQRHGRGGDQPGDDKGDS</sequence>
<protein>
    <submittedName>
        <fullName evidence="3">Uncharacterized protein</fullName>
    </submittedName>
</protein>